<gene>
    <name evidence="1" type="ORF">L1987_50228</name>
</gene>
<dbReference type="EMBL" id="CM042034">
    <property type="protein sequence ID" value="KAI3759846.1"/>
    <property type="molecule type" value="Genomic_DNA"/>
</dbReference>
<keyword evidence="2" id="KW-1185">Reference proteome</keyword>
<protein>
    <submittedName>
        <fullName evidence="1">Uncharacterized protein</fullName>
    </submittedName>
</protein>
<evidence type="ECO:0000313" key="1">
    <source>
        <dbReference type="EMBL" id="KAI3759846.1"/>
    </source>
</evidence>
<name>A0ACB9EME4_9ASTR</name>
<organism evidence="1 2">
    <name type="scientific">Smallanthus sonchifolius</name>
    <dbReference type="NCBI Taxonomy" id="185202"/>
    <lineage>
        <taxon>Eukaryota</taxon>
        <taxon>Viridiplantae</taxon>
        <taxon>Streptophyta</taxon>
        <taxon>Embryophyta</taxon>
        <taxon>Tracheophyta</taxon>
        <taxon>Spermatophyta</taxon>
        <taxon>Magnoliopsida</taxon>
        <taxon>eudicotyledons</taxon>
        <taxon>Gunneridae</taxon>
        <taxon>Pentapetalae</taxon>
        <taxon>asterids</taxon>
        <taxon>campanulids</taxon>
        <taxon>Asterales</taxon>
        <taxon>Asteraceae</taxon>
        <taxon>Asteroideae</taxon>
        <taxon>Heliantheae alliance</taxon>
        <taxon>Millerieae</taxon>
        <taxon>Smallanthus</taxon>
    </lineage>
</organism>
<dbReference type="Proteomes" id="UP001056120">
    <property type="component" value="Linkage Group LG17"/>
</dbReference>
<reference evidence="2" key="1">
    <citation type="journal article" date="2022" name="Mol. Ecol. Resour.">
        <title>The genomes of chicory, endive, great burdock and yacon provide insights into Asteraceae palaeo-polyploidization history and plant inulin production.</title>
        <authorList>
            <person name="Fan W."/>
            <person name="Wang S."/>
            <person name="Wang H."/>
            <person name="Wang A."/>
            <person name="Jiang F."/>
            <person name="Liu H."/>
            <person name="Zhao H."/>
            <person name="Xu D."/>
            <person name="Zhang Y."/>
        </authorList>
    </citation>
    <scope>NUCLEOTIDE SEQUENCE [LARGE SCALE GENOMIC DNA]</scope>
    <source>
        <strain evidence="2">cv. Yunnan</strain>
    </source>
</reference>
<proteinExistence type="predicted"/>
<sequence>MNEGTLTRSTVVKDITSNGAWMWPQDWASRWPECGISMVSNGIQTPNPPMLVTDNLLLLLTVLMLVLSFQRLDIWARVFSRVVWIERAWCLFTLLDIHRNCPRLWNCWWAAVYLVKRGLSPGKNETNGPPMYRPHLTVGLNSHSPNSGWIFWPNKLVLVGPEVPIGGWCWAVKMVVVEVPRHGLLDFKLSGSATSFWRLMELDLIQVKGWVGSNPPPPKIGSSSRRFSPYGSDRSSGALRDGANNKGPTSLTPIGDATVRDTEMEVLKHTASPDSIQAPDSGYGMFSPRKNKNDIQSIVWDTDNGHYKLSGGILGIGTAPKECDSNPKPDPHQAANSVWNSPVAGFESFAEKIKKSNEITGGWKSTPGYPPSPGLETASVGNKTTPAVHNCTGPQVDEDGFTKVTRRKKLGPIKVQSKKQKPVRIRAAPQQNDHVRTFGKHAPAVLPPTVASIASNKGSTGFNFARAVQGDRGGKKHQQPSTKLAPQPPSFDIDTTNRFSVLDIPNSIKLNKLIEVHDDLYPPDQSLEDGMEVDMTRSKDDQIMVNKPSQSSSEDQPMGQTATKAQLVREEKEEKDYGISNAQKMAITSRLCGPAQAVRAVDMDNWEQGEHEFFADQVKALGLDYDYCIEDVESNDENGTAQFFAAQMKVGMPKVPIPTFSQTSK</sequence>
<accession>A0ACB9EME4</accession>
<reference evidence="1 2" key="2">
    <citation type="journal article" date="2022" name="Mol. Ecol. Resour.">
        <title>The genomes of chicory, endive, great burdock and yacon provide insights into Asteraceae paleo-polyploidization history and plant inulin production.</title>
        <authorList>
            <person name="Fan W."/>
            <person name="Wang S."/>
            <person name="Wang H."/>
            <person name="Wang A."/>
            <person name="Jiang F."/>
            <person name="Liu H."/>
            <person name="Zhao H."/>
            <person name="Xu D."/>
            <person name="Zhang Y."/>
        </authorList>
    </citation>
    <scope>NUCLEOTIDE SEQUENCE [LARGE SCALE GENOMIC DNA]</scope>
    <source>
        <strain evidence="2">cv. Yunnan</strain>
        <tissue evidence="1">Leaves</tissue>
    </source>
</reference>
<comment type="caution">
    <text evidence="1">The sequence shown here is derived from an EMBL/GenBank/DDBJ whole genome shotgun (WGS) entry which is preliminary data.</text>
</comment>
<evidence type="ECO:0000313" key="2">
    <source>
        <dbReference type="Proteomes" id="UP001056120"/>
    </source>
</evidence>